<name>A0A0D0CB02_9AGAR</name>
<dbReference type="Gene3D" id="1.10.1090.10">
    <property type="entry name" value="Cytochrome b-c1 complex subunit 7"/>
    <property type="match status" value="1"/>
</dbReference>
<dbReference type="AlphaFoldDB" id="A0A0D0CB02"/>
<evidence type="ECO:0000256" key="1">
    <source>
        <dbReference type="ARBA" id="ARBA00004443"/>
    </source>
</evidence>
<dbReference type="PIRSF" id="PIRSF000022">
    <property type="entry name" value="Bc1_14K"/>
    <property type="match status" value="1"/>
</dbReference>
<dbReference type="GO" id="GO:0045275">
    <property type="term" value="C:respiratory chain complex III"/>
    <property type="evidence" value="ECO:0007669"/>
    <property type="project" value="InterPro"/>
</dbReference>
<gene>
    <name evidence="10" type="ORF">GYMLUDRAFT_97368</name>
</gene>
<evidence type="ECO:0000256" key="9">
    <source>
        <dbReference type="PIRNR" id="PIRNR000022"/>
    </source>
</evidence>
<dbReference type="SUPFAM" id="SSF81524">
    <property type="entry name" value="14 kDa protein of cytochrome bc1 complex (Ubiquinol-cytochrome c reductase)"/>
    <property type="match status" value="1"/>
</dbReference>
<dbReference type="GO" id="GO:0005743">
    <property type="term" value="C:mitochondrial inner membrane"/>
    <property type="evidence" value="ECO:0007669"/>
    <property type="project" value="UniProtKB-SubCell"/>
</dbReference>
<dbReference type="Proteomes" id="UP000053593">
    <property type="component" value="Unassembled WGS sequence"/>
</dbReference>
<comment type="function">
    <text evidence="9">Component of the ubiquinol-cytochrome c oxidoreductase, a multisubunit transmembrane complex that is part of the mitochondrial electron transport chain which drives oxidative phosphorylation.</text>
</comment>
<comment type="subcellular location">
    <subcellularLocation>
        <location evidence="1">Mitochondrion inner membrane</location>
        <topology evidence="1">Peripheral membrane protein</topology>
        <orientation evidence="1">Matrix side</orientation>
    </subcellularLocation>
</comment>
<dbReference type="InterPro" id="IPR003197">
    <property type="entry name" value="QCR7"/>
</dbReference>
<evidence type="ECO:0000313" key="11">
    <source>
        <dbReference type="Proteomes" id="UP000053593"/>
    </source>
</evidence>
<sequence>MSIGPSFASKVLASKSLTAWVTPIANWYTNLSGYRKYGFKYDDLLIEETEDAQKALNRLTSRERYDRAFRMKRASQASVLHAPLDKAEWTKPEEDVRYLSPLIAEVEKENKERAMWDTALVTRK</sequence>
<evidence type="ECO:0000256" key="8">
    <source>
        <dbReference type="ARBA" id="ARBA00023136"/>
    </source>
</evidence>
<dbReference type="FunFam" id="1.10.1090.10:FF:000001">
    <property type="entry name" value="Cytochrome b-c1 complex subunit 7"/>
    <property type="match status" value="1"/>
</dbReference>
<evidence type="ECO:0000256" key="2">
    <source>
        <dbReference type="ARBA" id="ARBA00008554"/>
    </source>
</evidence>
<dbReference type="HOGENOM" id="CLU_115154_1_0_1"/>
<dbReference type="OrthoDB" id="425749at2759"/>
<evidence type="ECO:0000256" key="7">
    <source>
        <dbReference type="ARBA" id="ARBA00023128"/>
    </source>
</evidence>
<dbReference type="EMBL" id="KN834778">
    <property type="protein sequence ID" value="KIK59664.1"/>
    <property type="molecule type" value="Genomic_DNA"/>
</dbReference>
<dbReference type="Pfam" id="PF02271">
    <property type="entry name" value="UCR_14kD"/>
    <property type="match status" value="1"/>
</dbReference>
<keyword evidence="11" id="KW-1185">Reference proteome</keyword>
<dbReference type="GO" id="GO:0006122">
    <property type="term" value="P:mitochondrial electron transport, ubiquinol to cytochrome c"/>
    <property type="evidence" value="ECO:0007669"/>
    <property type="project" value="InterPro"/>
</dbReference>
<evidence type="ECO:0000256" key="4">
    <source>
        <dbReference type="ARBA" id="ARBA00022660"/>
    </source>
</evidence>
<evidence type="ECO:0000256" key="6">
    <source>
        <dbReference type="ARBA" id="ARBA00022982"/>
    </source>
</evidence>
<comment type="similarity">
    <text evidence="2 9">Belongs to the UQCRB/QCR7 family.</text>
</comment>
<dbReference type="InterPro" id="IPR036544">
    <property type="entry name" value="QCR7_sf"/>
</dbReference>
<evidence type="ECO:0000256" key="5">
    <source>
        <dbReference type="ARBA" id="ARBA00022792"/>
    </source>
</evidence>
<organism evidence="10 11">
    <name type="scientific">Collybiopsis luxurians FD-317 M1</name>
    <dbReference type="NCBI Taxonomy" id="944289"/>
    <lineage>
        <taxon>Eukaryota</taxon>
        <taxon>Fungi</taxon>
        <taxon>Dikarya</taxon>
        <taxon>Basidiomycota</taxon>
        <taxon>Agaricomycotina</taxon>
        <taxon>Agaricomycetes</taxon>
        <taxon>Agaricomycetidae</taxon>
        <taxon>Agaricales</taxon>
        <taxon>Marasmiineae</taxon>
        <taxon>Omphalotaceae</taxon>
        <taxon>Collybiopsis</taxon>
        <taxon>Collybiopsis luxurians</taxon>
    </lineage>
</organism>
<keyword evidence="7 9" id="KW-0496">Mitochondrion</keyword>
<keyword evidence="8 9" id="KW-0472">Membrane</keyword>
<protein>
    <recommendedName>
        <fullName evidence="9">Cytochrome b-c1 complex subunit 7</fullName>
    </recommendedName>
</protein>
<keyword evidence="5 9" id="KW-0999">Mitochondrion inner membrane</keyword>
<dbReference type="PANTHER" id="PTHR12022">
    <property type="entry name" value="UBIQUINOL-CYTOCHROME C REDUCTASE COMPLEX 14 KD PROTEIN"/>
    <property type="match status" value="1"/>
</dbReference>
<proteinExistence type="inferred from homology"/>
<evidence type="ECO:0000256" key="3">
    <source>
        <dbReference type="ARBA" id="ARBA00022448"/>
    </source>
</evidence>
<evidence type="ECO:0000313" key="10">
    <source>
        <dbReference type="EMBL" id="KIK59664.1"/>
    </source>
</evidence>
<accession>A0A0D0CB02</accession>
<dbReference type="PANTHER" id="PTHR12022:SF0">
    <property type="entry name" value="CYTOCHROME B-C1 COMPLEX SUBUNIT 7"/>
    <property type="match status" value="1"/>
</dbReference>
<keyword evidence="4 9" id="KW-0679">Respiratory chain</keyword>
<reference evidence="10 11" key="1">
    <citation type="submission" date="2014-04" db="EMBL/GenBank/DDBJ databases">
        <title>Evolutionary Origins and Diversification of the Mycorrhizal Mutualists.</title>
        <authorList>
            <consortium name="DOE Joint Genome Institute"/>
            <consortium name="Mycorrhizal Genomics Consortium"/>
            <person name="Kohler A."/>
            <person name="Kuo A."/>
            <person name="Nagy L.G."/>
            <person name="Floudas D."/>
            <person name="Copeland A."/>
            <person name="Barry K.W."/>
            <person name="Cichocki N."/>
            <person name="Veneault-Fourrey C."/>
            <person name="LaButti K."/>
            <person name="Lindquist E.A."/>
            <person name="Lipzen A."/>
            <person name="Lundell T."/>
            <person name="Morin E."/>
            <person name="Murat C."/>
            <person name="Riley R."/>
            <person name="Ohm R."/>
            <person name="Sun H."/>
            <person name="Tunlid A."/>
            <person name="Henrissat B."/>
            <person name="Grigoriev I.V."/>
            <person name="Hibbett D.S."/>
            <person name="Martin F."/>
        </authorList>
    </citation>
    <scope>NUCLEOTIDE SEQUENCE [LARGE SCALE GENOMIC DNA]</scope>
    <source>
        <strain evidence="10 11">FD-317 M1</strain>
    </source>
</reference>
<keyword evidence="3 9" id="KW-0813">Transport</keyword>
<keyword evidence="6 9" id="KW-0249">Electron transport</keyword>